<dbReference type="InterPro" id="IPR023380">
    <property type="entry name" value="DsbB-like_sf"/>
</dbReference>
<keyword evidence="4 5" id="KW-0472">Membrane</keyword>
<dbReference type="InterPro" id="IPR003752">
    <property type="entry name" value="DiS_bond_form_DsbB/BdbC"/>
</dbReference>
<dbReference type="Pfam" id="PF02600">
    <property type="entry name" value="DsbB"/>
    <property type="match status" value="1"/>
</dbReference>
<dbReference type="Gene3D" id="1.20.1550.10">
    <property type="entry name" value="DsbB-like"/>
    <property type="match status" value="1"/>
</dbReference>
<evidence type="ECO:0000313" key="6">
    <source>
        <dbReference type="EMBL" id="WVX67717.1"/>
    </source>
</evidence>
<dbReference type="Proteomes" id="UP001330434">
    <property type="component" value="Chromosome"/>
</dbReference>
<evidence type="ECO:0000256" key="2">
    <source>
        <dbReference type="ARBA" id="ARBA00022692"/>
    </source>
</evidence>
<dbReference type="InterPro" id="IPR024199">
    <property type="entry name" value="Uncharacterised_DsbB"/>
</dbReference>
<organism evidence="6 7">
    <name type="scientific">Candidatus Bealeia paramacronuclearis</name>
    <dbReference type="NCBI Taxonomy" id="1921001"/>
    <lineage>
        <taxon>Bacteria</taxon>
        <taxon>Pseudomonadati</taxon>
        <taxon>Pseudomonadota</taxon>
        <taxon>Alphaproteobacteria</taxon>
        <taxon>Holosporales</taxon>
        <taxon>Holosporaceae</taxon>
        <taxon>Candidatus Bealeia</taxon>
    </lineage>
</organism>
<keyword evidence="7" id="KW-1185">Reference proteome</keyword>
<feature type="transmembrane region" description="Helical" evidence="5">
    <location>
        <begin position="69"/>
        <end position="88"/>
    </location>
</feature>
<dbReference type="EMBL" id="CP133270">
    <property type="protein sequence ID" value="WVX67717.1"/>
    <property type="molecule type" value="Genomic_DNA"/>
</dbReference>
<sequence>MMHFICKFFETRCALVSIVLICFFSLGMAWIMEHVFGIQACQLCYYERYVYGAVGIVALSGLFLKKPQFLIITGLIFFFGMGLSFYHVGIQNGWFELPSFCQTAQFDSNASLEDLRAQLLGTPTITCNLVSWSLFGISLAGYNFIVSLGLSLFSFLGFWKSR</sequence>
<feature type="transmembrane region" description="Helical" evidence="5">
    <location>
        <begin position="139"/>
        <end position="159"/>
    </location>
</feature>
<dbReference type="SUPFAM" id="SSF158442">
    <property type="entry name" value="DsbB-like"/>
    <property type="match status" value="1"/>
</dbReference>
<evidence type="ECO:0000256" key="3">
    <source>
        <dbReference type="ARBA" id="ARBA00022989"/>
    </source>
</evidence>
<evidence type="ECO:0000313" key="7">
    <source>
        <dbReference type="Proteomes" id="UP001330434"/>
    </source>
</evidence>
<accession>A0ABZ2C6D2</accession>
<feature type="transmembrane region" description="Helical" evidence="5">
    <location>
        <begin position="45"/>
        <end position="64"/>
    </location>
</feature>
<dbReference type="PIRSF" id="PIRSF033913">
    <property type="entry name" value="S-S_format_DsbB"/>
    <property type="match status" value="1"/>
</dbReference>
<gene>
    <name evidence="6" type="ORF">Bealeia1_01933</name>
</gene>
<evidence type="ECO:0000256" key="1">
    <source>
        <dbReference type="ARBA" id="ARBA00004141"/>
    </source>
</evidence>
<name>A0ABZ2C6D2_9PROT</name>
<evidence type="ECO:0000256" key="5">
    <source>
        <dbReference type="SAM" id="Phobius"/>
    </source>
</evidence>
<protein>
    <submittedName>
        <fullName evidence="6">Disulfide bond formation protein B</fullName>
    </submittedName>
</protein>
<reference evidence="6 7" key="1">
    <citation type="journal article" date="2024" name="Environ. Microbiol.">
        <title>Novel evolutionary insights on the interactions of the Holosporales (Alphaproteobacteria) with eukaryotic hosts from comparative genomics.</title>
        <authorList>
            <person name="Giovannini M."/>
            <person name="Petroni G."/>
            <person name="Castelli M."/>
        </authorList>
    </citation>
    <scope>NUCLEOTIDE SEQUENCE [LARGE SCALE GENOMIC DNA]</scope>
    <source>
        <strain evidence="6 7">US_Bl 15I1</strain>
    </source>
</reference>
<comment type="subcellular location">
    <subcellularLocation>
        <location evidence="1">Membrane</location>
        <topology evidence="1">Multi-pass membrane protein</topology>
    </subcellularLocation>
</comment>
<keyword evidence="2 5" id="KW-0812">Transmembrane</keyword>
<keyword evidence="3 5" id="KW-1133">Transmembrane helix</keyword>
<evidence type="ECO:0000256" key="4">
    <source>
        <dbReference type="ARBA" id="ARBA00023136"/>
    </source>
</evidence>
<proteinExistence type="predicted"/>